<reference evidence="20 21" key="1">
    <citation type="submission" date="2016-10" db="EMBL/GenBank/DDBJ databases">
        <authorList>
            <person name="de Groot N.N."/>
        </authorList>
    </citation>
    <scope>NUCLEOTIDE SEQUENCE [LARGE SCALE GENOMIC DNA]</scope>
    <source>
        <strain evidence="20 21">AR40</strain>
    </source>
</reference>
<evidence type="ECO:0000256" key="2">
    <source>
        <dbReference type="ARBA" id="ARBA00004651"/>
    </source>
</evidence>
<accession>A0A1H9WQH7</accession>
<evidence type="ECO:0000256" key="17">
    <source>
        <dbReference type="ARBA" id="ARBA00048623"/>
    </source>
</evidence>
<evidence type="ECO:0000256" key="15">
    <source>
        <dbReference type="ARBA" id="ARBA00032605"/>
    </source>
</evidence>
<evidence type="ECO:0000256" key="11">
    <source>
        <dbReference type="ARBA" id="ARBA00022842"/>
    </source>
</evidence>
<dbReference type="EC" id="2.7.8.26" evidence="5 19"/>
<dbReference type="GO" id="GO:0051073">
    <property type="term" value="F:adenosylcobinamide-GDP ribazoletransferase activity"/>
    <property type="evidence" value="ECO:0007669"/>
    <property type="project" value="UniProtKB-UniRule"/>
</dbReference>
<evidence type="ECO:0000256" key="9">
    <source>
        <dbReference type="ARBA" id="ARBA00022679"/>
    </source>
</evidence>
<keyword evidence="12 19" id="KW-1133">Transmembrane helix</keyword>
<evidence type="ECO:0000256" key="10">
    <source>
        <dbReference type="ARBA" id="ARBA00022692"/>
    </source>
</evidence>
<evidence type="ECO:0000256" key="16">
    <source>
        <dbReference type="ARBA" id="ARBA00032853"/>
    </source>
</evidence>
<dbReference type="RefSeq" id="WP_074758497.1">
    <property type="nucleotide sequence ID" value="NZ_FOGJ01000033.1"/>
</dbReference>
<comment type="catalytic activity">
    <reaction evidence="17 19">
        <text>alpha-ribazole + adenosylcob(III)inamide-GDP = adenosylcob(III)alamin + GMP + H(+)</text>
        <dbReference type="Rhea" id="RHEA:16049"/>
        <dbReference type="ChEBI" id="CHEBI:10329"/>
        <dbReference type="ChEBI" id="CHEBI:15378"/>
        <dbReference type="ChEBI" id="CHEBI:18408"/>
        <dbReference type="ChEBI" id="CHEBI:58115"/>
        <dbReference type="ChEBI" id="CHEBI:60487"/>
        <dbReference type="EC" id="2.7.8.26"/>
    </reaction>
</comment>
<organism evidence="20 21">
    <name type="scientific">Butyrivibrio fibrisolvens</name>
    <dbReference type="NCBI Taxonomy" id="831"/>
    <lineage>
        <taxon>Bacteria</taxon>
        <taxon>Bacillati</taxon>
        <taxon>Bacillota</taxon>
        <taxon>Clostridia</taxon>
        <taxon>Lachnospirales</taxon>
        <taxon>Lachnospiraceae</taxon>
        <taxon>Butyrivibrio</taxon>
    </lineage>
</organism>
<feature type="transmembrane region" description="Helical" evidence="19">
    <location>
        <begin position="179"/>
        <end position="197"/>
    </location>
</feature>
<dbReference type="UniPathway" id="UPA00148">
    <property type="reaction ID" value="UER00238"/>
</dbReference>
<dbReference type="InterPro" id="IPR003805">
    <property type="entry name" value="CobS"/>
</dbReference>
<evidence type="ECO:0000256" key="12">
    <source>
        <dbReference type="ARBA" id="ARBA00022989"/>
    </source>
</evidence>
<comment type="pathway">
    <text evidence="3 19">Cofactor biosynthesis; adenosylcobalamin biosynthesis; adenosylcobalamin from cob(II)yrinate a,c-diamide: step 7/7.</text>
</comment>
<evidence type="ECO:0000313" key="20">
    <source>
        <dbReference type="EMBL" id="SES36196.1"/>
    </source>
</evidence>
<sequence length="259" mass="29292">MLRSLAIAISMYSRIPMPQFEWKEKDMRYAICFFPAVGLIIGIIEFLVYRLYKNFYISAELGTCLFIAVPLIITGGIHADGFIDTSDAFSSYKSKEEKLTILKDPHVGAFGIIRFATMLLLYYGFTYEAFLSCTKRQFACIFISFVLARSLSGLAAVTIQNARKGGTLQSFVKDSNRNMAAGILVFQAVVLLILMLFVNWKTAIGFAVCSLFMYIYYIHKAFKQLGGITGDLEGWYLCIQEIAYMVTALIVWHISMMFI</sequence>
<dbReference type="GO" id="GO:0009236">
    <property type="term" value="P:cobalamin biosynthetic process"/>
    <property type="evidence" value="ECO:0007669"/>
    <property type="project" value="UniProtKB-UniRule"/>
</dbReference>
<dbReference type="EMBL" id="FOGJ01000033">
    <property type="protein sequence ID" value="SES36196.1"/>
    <property type="molecule type" value="Genomic_DNA"/>
</dbReference>
<dbReference type="PANTHER" id="PTHR34148:SF1">
    <property type="entry name" value="ADENOSYLCOBINAMIDE-GDP RIBAZOLETRANSFERASE"/>
    <property type="match status" value="1"/>
</dbReference>
<comment type="function">
    <text evidence="14 19">Joins adenosylcobinamide-GDP and alpha-ribazole to generate adenosylcobalamin (Ado-cobalamin). Also synthesizes adenosylcobalamin 5'-phosphate from adenosylcobinamide-GDP and alpha-ribazole 5'-phosphate.</text>
</comment>
<feature type="transmembrane region" description="Helical" evidence="19">
    <location>
        <begin position="27"/>
        <end position="48"/>
    </location>
</feature>
<proteinExistence type="inferred from homology"/>
<comment type="cofactor">
    <cofactor evidence="1 19">
        <name>Mg(2+)</name>
        <dbReference type="ChEBI" id="CHEBI:18420"/>
    </cofactor>
</comment>
<keyword evidence="9 19" id="KW-0808">Transferase</keyword>
<feature type="transmembrane region" description="Helical" evidence="19">
    <location>
        <begin position="107"/>
        <end position="126"/>
    </location>
</feature>
<dbReference type="GO" id="GO:0005886">
    <property type="term" value="C:plasma membrane"/>
    <property type="evidence" value="ECO:0007669"/>
    <property type="project" value="UniProtKB-SubCell"/>
</dbReference>
<evidence type="ECO:0000256" key="13">
    <source>
        <dbReference type="ARBA" id="ARBA00023136"/>
    </source>
</evidence>
<keyword evidence="10 19" id="KW-0812">Transmembrane</keyword>
<dbReference type="PANTHER" id="PTHR34148">
    <property type="entry name" value="ADENOSYLCOBINAMIDE-GDP RIBAZOLETRANSFERASE"/>
    <property type="match status" value="1"/>
</dbReference>
<keyword evidence="11 19" id="KW-0460">Magnesium</keyword>
<evidence type="ECO:0000256" key="18">
    <source>
        <dbReference type="ARBA" id="ARBA00049504"/>
    </source>
</evidence>
<evidence type="ECO:0000256" key="4">
    <source>
        <dbReference type="ARBA" id="ARBA00010561"/>
    </source>
</evidence>
<dbReference type="Pfam" id="PF02654">
    <property type="entry name" value="CobS"/>
    <property type="match status" value="1"/>
</dbReference>
<evidence type="ECO:0000256" key="14">
    <source>
        <dbReference type="ARBA" id="ARBA00025228"/>
    </source>
</evidence>
<feature type="transmembrane region" description="Helical" evidence="19">
    <location>
        <begin position="138"/>
        <end position="159"/>
    </location>
</feature>
<keyword evidence="8 19" id="KW-0169">Cobalamin biosynthesis</keyword>
<keyword evidence="13 19" id="KW-0472">Membrane</keyword>
<evidence type="ECO:0000313" key="21">
    <source>
        <dbReference type="Proteomes" id="UP000182584"/>
    </source>
</evidence>
<feature type="transmembrane region" description="Helical" evidence="19">
    <location>
        <begin position="204"/>
        <end position="222"/>
    </location>
</feature>
<evidence type="ECO:0000256" key="5">
    <source>
        <dbReference type="ARBA" id="ARBA00013200"/>
    </source>
</evidence>
<evidence type="ECO:0000256" key="6">
    <source>
        <dbReference type="ARBA" id="ARBA00015850"/>
    </source>
</evidence>
<evidence type="ECO:0000256" key="7">
    <source>
        <dbReference type="ARBA" id="ARBA00022475"/>
    </source>
</evidence>
<dbReference type="GO" id="GO:0008818">
    <property type="term" value="F:cobalamin 5'-phosphate synthase activity"/>
    <property type="evidence" value="ECO:0007669"/>
    <property type="project" value="UniProtKB-UniRule"/>
</dbReference>
<dbReference type="eggNOG" id="COG0368">
    <property type="taxonomic scope" value="Bacteria"/>
</dbReference>
<dbReference type="Proteomes" id="UP000182584">
    <property type="component" value="Unassembled WGS sequence"/>
</dbReference>
<feature type="transmembrane region" description="Helical" evidence="19">
    <location>
        <begin position="234"/>
        <end position="254"/>
    </location>
</feature>
<comment type="subcellular location">
    <subcellularLocation>
        <location evidence="2 19">Cell membrane</location>
        <topology evidence="2 19">Multi-pass membrane protein</topology>
    </subcellularLocation>
</comment>
<gene>
    <name evidence="19" type="primary">cobS</name>
    <name evidence="20" type="ORF">SAMN04487884_1335</name>
</gene>
<evidence type="ECO:0000256" key="8">
    <source>
        <dbReference type="ARBA" id="ARBA00022573"/>
    </source>
</evidence>
<protein>
    <recommendedName>
        <fullName evidence="6 19">Adenosylcobinamide-GDP ribazoletransferase</fullName>
        <ecNumber evidence="5 19">2.7.8.26</ecNumber>
    </recommendedName>
    <alternativeName>
        <fullName evidence="16 19">Cobalamin synthase</fullName>
    </alternativeName>
    <alternativeName>
        <fullName evidence="15 19">Cobalamin-5'-phosphate synthase</fullName>
    </alternativeName>
</protein>
<evidence type="ECO:0000256" key="3">
    <source>
        <dbReference type="ARBA" id="ARBA00004663"/>
    </source>
</evidence>
<feature type="transmembrane region" description="Helical" evidence="19">
    <location>
        <begin position="55"/>
        <end position="77"/>
    </location>
</feature>
<name>A0A1H9WQH7_BUTFI</name>
<comment type="similarity">
    <text evidence="4 19">Belongs to the CobS family.</text>
</comment>
<comment type="catalytic activity">
    <reaction evidence="18 19">
        <text>alpha-ribazole 5'-phosphate + adenosylcob(III)inamide-GDP = adenosylcob(III)alamin 5'-phosphate + GMP + H(+)</text>
        <dbReference type="Rhea" id="RHEA:23560"/>
        <dbReference type="ChEBI" id="CHEBI:15378"/>
        <dbReference type="ChEBI" id="CHEBI:57918"/>
        <dbReference type="ChEBI" id="CHEBI:58115"/>
        <dbReference type="ChEBI" id="CHEBI:60487"/>
        <dbReference type="ChEBI" id="CHEBI:60493"/>
        <dbReference type="EC" id="2.7.8.26"/>
    </reaction>
</comment>
<dbReference type="AlphaFoldDB" id="A0A1H9WQH7"/>
<evidence type="ECO:0000256" key="1">
    <source>
        <dbReference type="ARBA" id="ARBA00001946"/>
    </source>
</evidence>
<keyword evidence="7 19" id="KW-1003">Cell membrane</keyword>
<dbReference type="OrthoDB" id="9794626at2"/>
<dbReference type="HAMAP" id="MF_00719">
    <property type="entry name" value="CobS"/>
    <property type="match status" value="1"/>
</dbReference>
<evidence type="ECO:0000256" key="19">
    <source>
        <dbReference type="HAMAP-Rule" id="MF_00719"/>
    </source>
</evidence>